<keyword evidence="1" id="KW-0175">Coiled coil</keyword>
<reference evidence="3" key="1">
    <citation type="submission" date="2016-12" db="EMBL/GenBank/DDBJ databases">
        <authorList>
            <person name="Varghese N."/>
            <person name="Submissions S."/>
        </authorList>
    </citation>
    <scope>NUCLEOTIDE SEQUENCE [LARGE SCALE GENOMIC DNA]</scope>
    <source>
        <strain evidence="3">DSM 45599</strain>
    </source>
</reference>
<evidence type="ECO:0000313" key="3">
    <source>
        <dbReference type="Proteomes" id="UP000185124"/>
    </source>
</evidence>
<feature type="coiled-coil region" evidence="1">
    <location>
        <begin position="277"/>
        <end position="307"/>
    </location>
</feature>
<sequence>MIIVGCEAGSMGWWNRFRRGSRHPLRRPPRGVLPAPWPPNLRDLTGDLSSAGSEHQAEVLALLRRLALARSTHTPEPVQAIGEIVRRHAPVPDDTTAAASAVWRAVPELDLMANARQRCQHAESLLGTLRDLVLHGPALGIGDPDTTIADALRLEAERVGHAPVTGEGEHQVGYRAAYAGFVKQMAHRARELEGTPERNPRRGVLATAAPSADPADSPTPVLAALRDAVAALPHQRDARHEQWTARVTSAIEPLHPGGPSVDSTAIGRAILADLPELDRLDETLDRLERMEEQLTATQRRLAVQRAHLTEEVIRWRNTLARELRQQADQHVAATGISLDADFTAGFTLASDQIARHLRERADRLAVPDLPKPSFR</sequence>
<keyword evidence="3" id="KW-1185">Reference proteome</keyword>
<name>A0A1N5UKU6_9ACTN</name>
<protein>
    <submittedName>
        <fullName evidence="2">Uncharacterized protein</fullName>
    </submittedName>
</protein>
<dbReference type="Proteomes" id="UP000185124">
    <property type="component" value="Unassembled WGS sequence"/>
</dbReference>
<accession>A0A1N5UKU6</accession>
<gene>
    <name evidence="2" type="ORF">SAMN04489832_0968</name>
</gene>
<evidence type="ECO:0000313" key="2">
    <source>
        <dbReference type="EMBL" id="SIM60848.1"/>
    </source>
</evidence>
<dbReference type="EMBL" id="FSQT01000001">
    <property type="protein sequence ID" value="SIM60848.1"/>
    <property type="molecule type" value="Genomic_DNA"/>
</dbReference>
<dbReference type="AlphaFoldDB" id="A0A1N5UKU6"/>
<organism evidence="2 3">
    <name type="scientific">Micromonospora cremea</name>
    <dbReference type="NCBI Taxonomy" id="709881"/>
    <lineage>
        <taxon>Bacteria</taxon>
        <taxon>Bacillati</taxon>
        <taxon>Actinomycetota</taxon>
        <taxon>Actinomycetes</taxon>
        <taxon>Micromonosporales</taxon>
        <taxon>Micromonosporaceae</taxon>
        <taxon>Micromonospora</taxon>
    </lineage>
</organism>
<proteinExistence type="predicted"/>
<evidence type="ECO:0000256" key="1">
    <source>
        <dbReference type="SAM" id="Coils"/>
    </source>
</evidence>